<dbReference type="Gene3D" id="1.10.8.20">
    <property type="entry name" value="N-terminal domain of phosphatidylinositol transfer protein sec14p"/>
    <property type="match status" value="1"/>
</dbReference>
<dbReference type="PANTHER" id="PTHR42748:SF30">
    <property type="entry name" value="NMRA-LIKE DOMAIN-CONTAINING PROTEIN"/>
    <property type="match status" value="1"/>
</dbReference>
<dbReference type="SMART" id="SM01100">
    <property type="entry name" value="CRAL_TRIO_N"/>
    <property type="match status" value="1"/>
</dbReference>
<evidence type="ECO:0000313" key="5">
    <source>
        <dbReference type="EMBL" id="KAF5676553.1"/>
    </source>
</evidence>
<evidence type="ECO:0000256" key="1">
    <source>
        <dbReference type="ARBA" id="ARBA00006328"/>
    </source>
</evidence>
<dbReference type="InterPro" id="IPR001251">
    <property type="entry name" value="CRAL-TRIO_dom"/>
</dbReference>
<dbReference type="InterPro" id="IPR036273">
    <property type="entry name" value="CRAL/TRIO_N_dom_sf"/>
</dbReference>
<reference evidence="5 6" key="1">
    <citation type="submission" date="2020-05" db="EMBL/GenBank/DDBJ databases">
        <title>Identification and distribution of gene clusters putatively required for synthesis of sphingolipid metabolism inhibitors in phylogenetically diverse species of the filamentous fungus Fusarium.</title>
        <authorList>
            <person name="Kim H.-S."/>
            <person name="Busman M."/>
            <person name="Brown D.W."/>
            <person name="Divon H."/>
            <person name="Uhlig S."/>
            <person name="Proctor R.H."/>
        </authorList>
    </citation>
    <scope>NUCLEOTIDE SEQUENCE [LARGE SCALE GENOMIC DNA]</scope>
    <source>
        <strain evidence="5 6">NRRL 20693</strain>
    </source>
</reference>
<dbReference type="InterPro" id="IPR036865">
    <property type="entry name" value="CRAL-TRIO_dom_sf"/>
</dbReference>
<dbReference type="Pfam" id="PF00650">
    <property type="entry name" value="CRAL_TRIO"/>
    <property type="match status" value="1"/>
</dbReference>
<dbReference type="CDD" id="cd05251">
    <property type="entry name" value="NmrA_like_SDR_a"/>
    <property type="match status" value="1"/>
</dbReference>
<evidence type="ECO:0000259" key="4">
    <source>
        <dbReference type="PROSITE" id="PS50191"/>
    </source>
</evidence>
<evidence type="ECO:0000256" key="2">
    <source>
        <dbReference type="ARBA" id="ARBA00022857"/>
    </source>
</evidence>
<dbReference type="Gene3D" id="3.90.25.10">
    <property type="entry name" value="UDP-galactose 4-epimerase, domain 1"/>
    <property type="match status" value="1"/>
</dbReference>
<dbReference type="PROSITE" id="PS50191">
    <property type="entry name" value="CRAL_TRIO"/>
    <property type="match status" value="1"/>
</dbReference>
<protein>
    <submittedName>
        <fullName evidence="5">Cinnamoyl reductase</fullName>
    </submittedName>
</protein>
<dbReference type="Pfam" id="PF05368">
    <property type="entry name" value="NmrA"/>
    <property type="match status" value="1"/>
</dbReference>
<dbReference type="InterPro" id="IPR011074">
    <property type="entry name" value="CRAL/TRIO_N_dom"/>
</dbReference>
<dbReference type="GO" id="GO:0016491">
    <property type="term" value="F:oxidoreductase activity"/>
    <property type="evidence" value="ECO:0007669"/>
    <property type="project" value="UniProtKB-KW"/>
</dbReference>
<dbReference type="InterPro" id="IPR051164">
    <property type="entry name" value="NmrA-like_oxidored"/>
</dbReference>
<dbReference type="Gene3D" id="3.40.50.720">
    <property type="entry name" value="NAD(P)-binding Rossmann-like Domain"/>
    <property type="match status" value="1"/>
</dbReference>
<dbReference type="OrthoDB" id="3358371at2759"/>
<name>A0A8H5TU25_FUSHE</name>
<sequence>MAFETYTAAAPGTFSADEQKVAFNTLHKQCKDLGLTQRQPGQQYGDVCDGINDDATLMRFLKGREFDPEGALKQYQEAIVIRNDNQVIKAYDTISVQDFEQAREVYPHWSGRRDKRGLPIYMFDVALLSSEVIAKYNSRQAAANRTKNALVFHDYLTRFVIPLCASLPDCKLQGSSGMSSILNAPIYFGQIWGLMSKLIDPRTASKLVIVPSGRALSTLAARIDIESLPTEYGGEFDYIPGRPPKLDQVILDHLDWKLSGDRLPEGPIKWGEDQHGRRLVLATGHANGKLRSEQLKQVPMAQTRNIVVTGATGNQGGGVVRALLASNQDWHVRALTRDLTSSRAQSLSNEFSQEILAGRLELYQGDASDLNSLVAAFTGAHGVFAVTQDVTTGNTVVNEQVEAGRNMVLAAKETGVKHFVFSSLPDMDKATGGRFPGINHMNNKYAIEMIAREHLDGVTCLIPGFFYTNLKWPHYAKRRADGVVVFKTAFPSDQVAEWTDPSYDMGIFATRVFELGVDKTASKTYLVLSPSVTPKEMAEAFTKVTGQPSVHVPITPEEFGEATVQYAGPDFRLDAQKMMQWASIAPADKVCYGALDPKMMDETFKELGIKASTFEDWLQRSGWKGPE</sequence>
<dbReference type="SUPFAM" id="SSF51735">
    <property type="entry name" value="NAD(P)-binding Rossmann-fold domains"/>
    <property type="match status" value="1"/>
</dbReference>
<dbReference type="SUPFAM" id="SSF52087">
    <property type="entry name" value="CRAL/TRIO domain"/>
    <property type="match status" value="1"/>
</dbReference>
<evidence type="ECO:0000313" key="6">
    <source>
        <dbReference type="Proteomes" id="UP000567885"/>
    </source>
</evidence>
<dbReference type="AlphaFoldDB" id="A0A8H5TU25"/>
<dbReference type="PANTHER" id="PTHR42748">
    <property type="entry name" value="NITROGEN METABOLITE REPRESSION PROTEIN NMRA FAMILY MEMBER"/>
    <property type="match status" value="1"/>
</dbReference>
<dbReference type="CDD" id="cd00170">
    <property type="entry name" value="SEC14"/>
    <property type="match status" value="1"/>
</dbReference>
<organism evidence="5 6">
    <name type="scientific">Fusarium heterosporum</name>
    <dbReference type="NCBI Taxonomy" id="42747"/>
    <lineage>
        <taxon>Eukaryota</taxon>
        <taxon>Fungi</taxon>
        <taxon>Dikarya</taxon>
        <taxon>Ascomycota</taxon>
        <taxon>Pezizomycotina</taxon>
        <taxon>Sordariomycetes</taxon>
        <taxon>Hypocreomycetidae</taxon>
        <taxon>Hypocreales</taxon>
        <taxon>Nectriaceae</taxon>
        <taxon>Fusarium</taxon>
        <taxon>Fusarium heterosporum species complex</taxon>
    </lineage>
</organism>
<dbReference type="InterPro" id="IPR036291">
    <property type="entry name" value="NAD(P)-bd_dom_sf"/>
</dbReference>
<keyword evidence="3" id="KW-0560">Oxidoreductase</keyword>
<feature type="domain" description="CRAL-TRIO" evidence="4">
    <location>
        <begin position="181"/>
        <end position="240"/>
    </location>
</feature>
<dbReference type="Proteomes" id="UP000567885">
    <property type="component" value="Unassembled WGS sequence"/>
</dbReference>
<keyword evidence="2" id="KW-0521">NADP</keyword>
<gene>
    <name evidence="5" type="ORF">FHETE_2049</name>
</gene>
<accession>A0A8H5TU25</accession>
<dbReference type="SUPFAM" id="SSF46938">
    <property type="entry name" value="CRAL/TRIO N-terminal domain"/>
    <property type="match status" value="1"/>
</dbReference>
<comment type="similarity">
    <text evidence="1">Belongs to the NmrA-type oxidoreductase family.</text>
</comment>
<comment type="caution">
    <text evidence="5">The sequence shown here is derived from an EMBL/GenBank/DDBJ whole genome shotgun (WGS) entry which is preliminary data.</text>
</comment>
<evidence type="ECO:0000256" key="3">
    <source>
        <dbReference type="ARBA" id="ARBA00023002"/>
    </source>
</evidence>
<keyword evidence="6" id="KW-1185">Reference proteome</keyword>
<dbReference type="GO" id="GO:0005634">
    <property type="term" value="C:nucleus"/>
    <property type="evidence" value="ECO:0007669"/>
    <property type="project" value="TreeGrafter"/>
</dbReference>
<dbReference type="InterPro" id="IPR008030">
    <property type="entry name" value="NmrA-like"/>
</dbReference>
<proteinExistence type="inferred from homology"/>
<dbReference type="Gene3D" id="3.40.525.10">
    <property type="entry name" value="CRAL-TRIO lipid binding domain"/>
    <property type="match status" value="2"/>
</dbReference>
<dbReference type="EMBL" id="JAAGWQ010000032">
    <property type="protein sequence ID" value="KAF5676553.1"/>
    <property type="molecule type" value="Genomic_DNA"/>
</dbReference>